<sequence>MAQWESAKRILDRHAPGFADDLGFMAKLPLAAAANNPMGGGITQDQFDAISRELLSLRE</sequence>
<proteinExistence type="predicted"/>
<keyword evidence="2" id="KW-1185">Reference proteome</keyword>
<dbReference type="Proteomes" id="UP000269097">
    <property type="component" value="Chromosome"/>
</dbReference>
<accession>A0A3G3JY23</accession>
<organism evidence="1 2">
    <name type="scientific">Cohnella candidum</name>
    <dbReference type="NCBI Taxonomy" id="2674991"/>
    <lineage>
        <taxon>Bacteria</taxon>
        <taxon>Bacillati</taxon>
        <taxon>Bacillota</taxon>
        <taxon>Bacilli</taxon>
        <taxon>Bacillales</taxon>
        <taxon>Paenibacillaceae</taxon>
        <taxon>Cohnella</taxon>
    </lineage>
</organism>
<evidence type="ECO:0000313" key="2">
    <source>
        <dbReference type="Proteomes" id="UP000269097"/>
    </source>
</evidence>
<evidence type="ECO:0000313" key="1">
    <source>
        <dbReference type="EMBL" id="AYQ73062.1"/>
    </source>
</evidence>
<reference evidence="1 2" key="1">
    <citation type="submission" date="2018-10" db="EMBL/GenBank/DDBJ databases">
        <title>Genome Sequence of Cohnella sp.</title>
        <authorList>
            <person name="Srinivasan S."/>
            <person name="Kim M.K."/>
        </authorList>
    </citation>
    <scope>NUCLEOTIDE SEQUENCE [LARGE SCALE GENOMIC DNA]</scope>
    <source>
        <strain evidence="1 2">18JY8-7</strain>
    </source>
</reference>
<name>A0A3G3JY23_9BACL</name>
<gene>
    <name evidence="1" type="ORF">EAV92_11085</name>
</gene>
<dbReference type="KEGG" id="coh:EAV92_11085"/>
<protein>
    <submittedName>
        <fullName evidence="1">Uncharacterized protein</fullName>
    </submittedName>
</protein>
<dbReference type="AlphaFoldDB" id="A0A3G3JY23"/>
<dbReference type="EMBL" id="CP033433">
    <property type="protein sequence ID" value="AYQ73062.1"/>
    <property type="molecule type" value="Genomic_DNA"/>
</dbReference>